<feature type="compositionally biased region" description="Basic and acidic residues" evidence="1">
    <location>
        <begin position="66"/>
        <end position="83"/>
    </location>
</feature>
<name>A0ABP5XKU1_9ACTN</name>
<sequence>MAGQAGQLGREVRVAAGRGEVEGEQGLLAVVQFRDGGQHPGRHLRGSAARRGIDHGRGQAPLCGPPRRDQADDPASHDEDVWRTRRRHGRPAPPFAGMTRIRFVRSEAASLPLSPVRPGSRECFTVATLAPAARTS</sequence>
<organism evidence="2 3">
    <name type="scientific">Streptomyces glaucus</name>
    <dbReference type="NCBI Taxonomy" id="284029"/>
    <lineage>
        <taxon>Bacteria</taxon>
        <taxon>Bacillati</taxon>
        <taxon>Actinomycetota</taxon>
        <taxon>Actinomycetes</taxon>
        <taxon>Kitasatosporales</taxon>
        <taxon>Streptomycetaceae</taxon>
        <taxon>Streptomyces</taxon>
    </lineage>
</organism>
<evidence type="ECO:0000313" key="3">
    <source>
        <dbReference type="Proteomes" id="UP001500460"/>
    </source>
</evidence>
<evidence type="ECO:0008006" key="4">
    <source>
        <dbReference type="Google" id="ProtNLM"/>
    </source>
</evidence>
<proteinExistence type="predicted"/>
<dbReference type="Proteomes" id="UP001500460">
    <property type="component" value="Unassembled WGS sequence"/>
</dbReference>
<accession>A0ABP5XKU1</accession>
<gene>
    <name evidence="2" type="ORF">GCM10010421_59190</name>
</gene>
<keyword evidence="3" id="KW-1185">Reference proteome</keyword>
<dbReference type="EMBL" id="BAAATK010000063">
    <property type="protein sequence ID" value="GAA2457927.1"/>
    <property type="molecule type" value="Genomic_DNA"/>
</dbReference>
<feature type="region of interest" description="Disordered" evidence="1">
    <location>
        <begin position="36"/>
        <end position="98"/>
    </location>
</feature>
<evidence type="ECO:0000313" key="2">
    <source>
        <dbReference type="EMBL" id="GAA2457927.1"/>
    </source>
</evidence>
<comment type="caution">
    <text evidence="2">The sequence shown here is derived from an EMBL/GenBank/DDBJ whole genome shotgun (WGS) entry which is preliminary data.</text>
</comment>
<reference evidence="3" key="1">
    <citation type="journal article" date="2019" name="Int. J. Syst. Evol. Microbiol.">
        <title>The Global Catalogue of Microorganisms (GCM) 10K type strain sequencing project: providing services to taxonomists for standard genome sequencing and annotation.</title>
        <authorList>
            <consortium name="The Broad Institute Genomics Platform"/>
            <consortium name="The Broad Institute Genome Sequencing Center for Infectious Disease"/>
            <person name="Wu L."/>
            <person name="Ma J."/>
        </authorList>
    </citation>
    <scope>NUCLEOTIDE SEQUENCE [LARGE SCALE GENOMIC DNA]</scope>
    <source>
        <strain evidence="3">JCM 6922</strain>
    </source>
</reference>
<protein>
    <recommendedName>
        <fullName evidence="4">Secreted protein</fullName>
    </recommendedName>
</protein>
<evidence type="ECO:0000256" key="1">
    <source>
        <dbReference type="SAM" id="MobiDB-lite"/>
    </source>
</evidence>